<sequence>MKFITFFALIFSLSLYVKGQDALDSLLNAQGLHGLAVSVNRKVSVEPFSQVQSVGYVYFSTSSDTVGFYIIEHNLSDSQQFQDVMRKRLISSSCQFKPHRNWKKNFMSFTKGNFYFVAPLCACTTVRDSGCARLARKINQWALLTVSPGLNPAKR</sequence>
<dbReference type="RefSeq" id="WP_112749525.1">
    <property type="nucleotide sequence ID" value="NZ_QMFY01000018.1"/>
</dbReference>
<keyword evidence="2" id="KW-1185">Reference proteome</keyword>
<protein>
    <submittedName>
        <fullName evidence="1">Uncharacterized protein</fullName>
    </submittedName>
</protein>
<reference evidence="1 2" key="1">
    <citation type="submission" date="2018-06" db="EMBL/GenBank/DDBJ databases">
        <title>Chryseolinea flavus sp. nov., a member of the phylum Bacteroidetes isolated from soil.</title>
        <authorList>
            <person name="Li Y."/>
            <person name="Wang J."/>
        </authorList>
    </citation>
    <scope>NUCLEOTIDE SEQUENCE [LARGE SCALE GENOMIC DNA]</scope>
    <source>
        <strain evidence="1 2">SDU1-6</strain>
    </source>
</reference>
<organism evidence="1 2">
    <name type="scientific">Pseudochryseolinea flava</name>
    <dbReference type="NCBI Taxonomy" id="2059302"/>
    <lineage>
        <taxon>Bacteria</taxon>
        <taxon>Pseudomonadati</taxon>
        <taxon>Bacteroidota</taxon>
        <taxon>Cytophagia</taxon>
        <taxon>Cytophagales</taxon>
        <taxon>Fulvivirgaceae</taxon>
        <taxon>Pseudochryseolinea</taxon>
    </lineage>
</organism>
<accession>A0A364XWB7</accession>
<evidence type="ECO:0000313" key="2">
    <source>
        <dbReference type="Proteomes" id="UP000251889"/>
    </source>
</evidence>
<comment type="caution">
    <text evidence="1">The sequence shown here is derived from an EMBL/GenBank/DDBJ whole genome shotgun (WGS) entry which is preliminary data.</text>
</comment>
<gene>
    <name evidence="1" type="ORF">DQQ10_24255</name>
</gene>
<evidence type="ECO:0000313" key="1">
    <source>
        <dbReference type="EMBL" id="RAV98441.1"/>
    </source>
</evidence>
<dbReference type="AlphaFoldDB" id="A0A364XWB7"/>
<dbReference type="Proteomes" id="UP000251889">
    <property type="component" value="Unassembled WGS sequence"/>
</dbReference>
<name>A0A364XWB7_9BACT</name>
<proteinExistence type="predicted"/>
<dbReference type="EMBL" id="QMFY01000018">
    <property type="protein sequence ID" value="RAV98441.1"/>
    <property type="molecule type" value="Genomic_DNA"/>
</dbReference>